<accession>A0A0X8XY85</accession>
<dbReference type="Gene3D" id="2.40.50.230">
    <property type="entry name" value="Gp5 N-terminal domain"/>
    <property type="match status" value="1"/>
</dbReference>
<dbReference type="OrthoDB" id="7033094at2"/>
<dbReference type="SUPFAM" id="SSF69255">
    <property type="entry name" value="gp5 N-terminal domain-like"/>
    <property type="match status" value="1"/>
</dbReference>
<dbReference type="Gene3D" id="3.55.50.10">
    <property type="entry name" value="Baseplate protein-like domains"/>
    <property type="match status" value="1"/>
</dbReference>
<name>A0A0X8XY85_9FLAO</name>
<dbReference type="AlphaFoldDB" id="A0A0X8XY85"/>
<gene>
    <name evidence="2" type="ORF">Ga0061079_10437</name>
</gene>
<evidence type="ECO:0000259" key="1">
    <source>
        <dbReference type="Pfam" id="PF04717"/>
    </source>
</evidence>
<organism evidence="2 3">
    <name type="scientific">Apibacter mensalis</name>
    <dbReference type="NCBI Taxonomy" id="1586267"/>
    <lineage>
        <taxon>Bacteria</taxon>
        <taxon>Pseudomonadati</taxon>
        <taxon>Bacteroidota</taxon>
        <taxon>Flavobacteriia</taxon>
        <taxon>Flavobacteriales</taxon>
        <taxon>Weeksellaceae</taxon>
        <taxon>Apibacter</taxon>
    </lineage>
</organism>
<keyword evidence="3" id="KW-1185">Reference proteome</keyword>
<feature type="domain" description="Gp5/Type VI secretion system Vgr protein OB-fold" evidence="1">
    <location>
        <begin position="412"/>
        <end position="486"/>
    </location>
</feature>
<dbReference type="EMBL" id="FCOR01000004">
    <property type="protein sequence ID" value="CVK15919.1"/>
    <property type="molecule type" value="Genomic_DNA"/>
</dbReference>
<protein>
    <submittedName>
        <fullName evidence="2">Rhs element Vgr protein</fullName>
    </submittedName>
</protein>
<evidence type="ECO:0000313" key="3">
    <source>
        <dbReference type="Proteomes" id="UP000182761"/>
    </source>
</evidence>
<proteinExistence type="predicted"/>
<dbReference type="Proteomes" id="UP000182761">
    <property type="component" value="Unassembled WGS sequence"/>
</dbReference>
<evidence type="ECO:0000313" key="2">
    <source>
        <dbReference type="EMBL" id="CVK15919.1"/>
    </source>
</evidence>
<dbReference type="Pfam" id="PF05954">
    <property type="entry name" value="Phage_GPD"/>
    <property type="match status" value="1"/>
</dbReference>
<dbReference type="RefSeq" id="WP_055425139.1">
    <property type="nucleotide sequence ID" value="NZ_FCOR01000004.1"/>
</dbReference>
<dbReference type="Gene3D" id="2.30.110.50">
    <property type="match status" value="1"/>
</dbReference>
<dbReference type="InterPro" id="IPR006531">
    <property type="entry name" value="Gp5/Vgr_OB"/>
</dbReference>
<dbReference type="InterPro" id="IPR037026">
    <property type="entry name" value="Vgr_OB-fold_dom_sf"/>
</dbReference>
<sequence>MKTTTNYEKYNNQSFQLNPPEKEPRYYAKYGGVKDEMYGNSHLVSVKIYINETEYFTKTSIKLELKQKLNELHTFTLYCDPDEFGENKKTYLLQNTKEFLGKKITFEFRQYGKTASIFTGIITQISMPKKEGIRKLVFRGTSPAILMESGLQCRSFENQTLEEIIQEVIRPYPKNLMNFHINPNKKERLGYTVQYNSTDLEFIQQLSERYGEYFYYNGEQFCFSSWGGKIVELMEGEEIYDYELKLGIQPQNFKYTAYDAKQKTDHTLNSIHQNHSPSTNPFQQHALSYSKKLYNTVPQSHYDYSLLQNGAMEIEQSVETEKKKRQNLVYVEAVSNNPQLRVGDIAKIMVWIPEHEIFKDGRVPIESYKITEIIHTFADGEGYENTFIGIPKDMTVPPYYNGRTYSKASIQHATVTDNQDPLKMGRVRVQFSWQKESNSQTPWIQVIQPHSGAGKGTYMNPEIGETVLCAFHGGNAEAPVVLGTAYNVGEITAYYTQGNDIKVIQTRSGVKIVFNDAEGSILLEDPSGNKIFLDGKGNIKADAPETLFMNAKNVVVSASQNIQMTAGENISTTAGKDYTLAANNIFESVGQTRFSDAKNII</sequence>
<dbReference type="Pfam" id="PF04717">
    <property type="entry name" value="Phage_base_V"/>
    <property type="match status" value="1"/>
</dbReference>
<reference evidence="2 3" key="1">
    <citation type="submission" date="2016-01" db="EMBL/GenBank/DDBJ databases">
        <authorList>
            <person name="McClelland M."/>
            <person name="Jain A."/>
            <person name="Saraogi P."/>
            <person name="Mendelson R."/>
            <person name="Westerman R."/>
            <person name="SanMiguel P."/>
            <person name="Csonka L."/>
        </authorList>
    </citation>
    <scope>NUCLEOTIDE SEQUENCE [LARGE SCALE GENOMIC DNA]</scope>
    <source>
        <strain evidence="2 3">R-53146</strain>
    </source>
</reference>
<dbReference type="STRING" id="1586267.GCA_001418685_00754"/>
<dbReference type="SUPFAM" id="SSF69279">
    <property type="entry name" value="Phage tail proteins"/>
    <property type="match status" value="1"/>
</dbReference>